<protein>
    <recommendedName>
        <fullName evidence="4">Thioredoxin-like fold domain-containing protein</fullName>
    </recommendedName>
</protein>
<dbReference type="EMBL" id="PDEP01000002">
    <property type="protein sequence ID" value="PEN08848.1"/>
    <property type="molecule type" value="Genomic_DNA"/>
</dbReference>
<keyword evidence="3" id="KW-1185">Reference proteome</keyword>
<evidence type="ECO:0000256" key="1">
    <source>
        <dbReference type="SAM" id="MobiDB-lite"/>
    </source>
</evidence>
<name>A0A2H3P875_9BACT</name>
<gene>
    <name evidence="2" type="ORF">CRI93_03615</name>
</gene>
<organism evidence="2 3">
    <name type="scientific">Longimonas halophila</name>
    <dbReference type="NCBI Taxonomy" id="1469170"/>
    <lineage>
        <taxon>Bacteria</taxon>
        <taxon>Pseudomonadati</taxon>
        <taxon>Rhodothermota</taxon>
        <taxon>Rhodothermia</taxon>
        <taxon>Rhodothermales</taxon>
        <taxon>Salisaetaceae</taxon>
        <taxon>Longimonas</taxon>
    </lineage>
</organism>
<dbReference type="Proteomes" id="UP000221024">
    <property type="component" value="Unassembled WGS sequence"/>
</dbReference>
<comment type="caution">
    <text evidence="2">The sequence shown here is derived from an EMBL/GenBank/DDBJ whole genome shotgun (WGS) entry which is preliminary data.</text>
</comment>
<evidence type="ECO:0000313" key="3">
    <source>
        <dbReference type="Proteomes" id="UP000221024"/>
    </source>
</evidence>
<feature type="compositionally biased region" description="Basic and acidic residues" evidence="1">
    <location>
        <begin position="120"/>
        <end position="133"/>
    </location>
</feature>
<evidence type="ECO:0000313" key="2">
    <source>
        <dbReference type="EMBL" id="PEN08848.1"/>
    </source>
</evidence>
<accession>A0A2H3P875</accession>
<evidence type="ECO:0008006" key="4">
    <source>
        <dbReference type="Google" id="ProtNLM"/>
    </source>
</evidence>
<proteinExistence type="predicted"/>
<feature type="region of interest" description="Disordered" evidence="1">
    <location>
        <begin position="108"/>
        <end position="133"/>
    </location>
</feature>
<sequence>MEDETVKSPAAISSAGNTGSPRADQMVFFVYRPHDCYTNREAMDRWHELAASHAQVQAINVLKERGATPARRYLSEFATPYPTRLDTTEWFNHTLGVDRTPAVVLVSEDETPRVVSPSEQRSDNDRRRLLDVS</sequence>
<reference evidence="2 3" key="1">
    <citation type="submission" date="2017-10" db="EMBL/GenBank/DDBJ databases">
        <title>Draft genome of Longimonas halophila.</title>
        <authorList>
            <person name="Goh K.M."/>
            <person name="Shamsir M.S."/>
            <person name="Lim S.W."/>
        </authorList>
    </citation>
    <scope>NUCLEOTIDE SEQUENCE [LARGE SCALE GENOMIC DNA]</scope>
    <source>
        <strain evidence="2 3">KCTC 42399</strain>
    </source>
</reference>
<dbReference type="SUPFAM" id="SSF52833">
    <property type="entry name" value="Thioredoxin-like"/>
    <property type="match status" value="1"/>
</dbReference>
<dbReference type="Gene3D" id="3.40.30.10">
    <property type="entry name" value="Glutaredoxin"/>
    <property type="match status" value="1"/>
</dbReference>
<dbReference type="AlphaFoldDB" id="A0A2H3P875"/>
<dbReference type="InterPro" id="IPR036249">
    <property type="entry name" value="Thioredoxin-like_sf"/>
</dbReference>